<sequence length="502" mass="57491">MSMFDIDDPWGEQQNSVPVILSPSLSNLALPEPKFYGSAPLSPFSDSGNDLAPQFSSPLAQYSSSVAVSSDPWGLGSNNDSNIVSEARRENTAPDNIQRRSKSSSVVSNKSPYPSSSNPGSLHLLDGDDTKQFQLDLEFVTIKESSEKGGMVFKHINYEVFNNIYNQNVVRRYNDFFLLSGYLIDRPFLDNRLLGLNRYSNSVMRFPYLQRDPLVEKFFTAKEDISKELKASYNNTIIERLDINALKKGLNPNEIDSVFNSIDSFSKSVQKDLDDIKKMTSSLDKISKYKNAIGDELFSMSESLRPLNTPLDPKSSIAPMLKPRENEKRLEKNFQGLSMNFSDLSLLEKSMSEITSSVSSDGFKKQTAIIYFMKLLIERIKGYNRSSEITKLEEKIINYKEQLYTMAENNQSEAMIQKVKLQLESDVGVLNEIKYEESLMKLLFFHEVERYRRFKSYYSSIYLRLVNDNIKHHDLMMNTWKQTLIVAENMPNKSSDFTDWES</sequence>
<evidence type="ECO:0000313" key="3">
    <source>
        <dbReference type="Proteomes" id="UP000187283"/>
    </source>
</evidence>
<dbReference type="Proteomes" id="UP000187283">
    <property type="component" value="Unassembled WGS sequence"/>
</dbReference>
<gene>
    <name evidence="2" type="ORF">AYI70_g5375</name>
</gene>
<dbReference type="GO" id="GO:0042147">
    <property type="term" value="P:retrograde transport, endosome to Golgi"/>
    <property type="evidence" value="ECO:0007669"/>
    <property type="project" value="InterPro"/>
</dbReference>
<evidence type="ECO:0000313" key="2">
    <source>
        <dbReference type="EMBL" id="OMJ18405.1"/>
    </source>
</evidence>
<dbReference type="InterPro" id="IPR028662">
    <property type="entry name" value="SNX8/Mvp1"/>
</dbReference>
<name>A0A1R1XUX9_9FUNG</name>
<dbReference type="SUPFAM" id="SSF64268">
    <property type="entry name" value="PX domain"/>
    <property type="match status" value="1"/>
</dbReference>
<dbReference type="GO" id="GO:0005768">
    <property type="term" value="C:endosome"/>
    <property type="evidence" value="ECO:0007669"/>
    <property type="project" value="TreeGrafter"/>
</dbReference>
<feature type="compositionally biased region" description="Low complexity" evidence="1">
    <location>
        <begin position="103"/>
        <end position="121"/>
    </location>
</feature>
<keyword evidence="3" id="KW-1185">Reference proteome</keyword>
<dbReference type="OrthoDB" id="10064318at2759"/>
<dbReference type="EMBL" id="LSSN01001757">
    <property type="protein sequence ID" value="OMJ18405.1"/>
    <property type="molecule type" value="Genomic_DNA"/>
</dbReference>
<feature type="region of interest" description="Disordered" evidence="1">
    <location>
        <begin position="86"/>
        <end position="124"/>
    </location>
</feature>
<dbReference type="STRING" id="133412.A0A1R1XUX9"/>
<organism evidence="2 3">
    <name type="scientific">Smittium culicis</name>
    <dbReference type="NCBI Taxonomy" id="133412"/>
    <lineage>
        <taxon>Eukaryota</taxon>
        <taxon>Fungi</taxon>
        <taxon>Fungi incertae sedis</taxon>
        <taxon>Zoopagomycota</taxon>
        <taxon>Kickxellomycotina</taxon>
        <taxon>Harpellomycetes</taxon>
        <taxon>Harpellales</taxon>
        <taxon>Legeriomycetaceae</taxon>
        <taxon>Smittium</taxon>
    </lineage>
</organism>
<protein>
    <submittedName>
        <fullName evidence="2">Sorting nexin mvp1</fullName>
    </submittedName>
</protein>
<reference evidence="2 3" key="1">
    <citation type="submission" date="2017-01" db="EMBL/GenBank/DDBJ databases">
        <authorList>
            <person name="Mah S.A."/>
            <person name="Swanson W.J."/>
            <person name="Moy G.W."/>
            <person name="Vacquier V.D."/>
        </authorList>
    </citation>
    <scope>NUCLEOTIDE SEQUENCE [LARGE SCALE GENOMIC DNA]</scope>
    <source>
        <strain evidence="2 3">GSMNP</strain>
    </source>
</reference>
<dbReference type="InterPro" id="IPR036871">
    <property type="entry name" value="PX_dom_sf"/>
</dbReference>
<accession>A0A1R1XUX9</accession>
<dbReference type="GO" id="GO:0006623">
    <property type="term" value="P:protein targeting to vacuole"/>
    <property type="evidence" value="ECO:0007669"/>
    <property type="project" value="TreeGrafter"/>
</dbReference>
<evidence type="ECO:0000256" key="1">
    <source>
        <dbReference type="SAM" id="MobiDB-lite"/>
    </source>
</evidence>
<comment type="caution">
    <text evidence="2">The sequence shown here is derived from an EMBL/GenBank/DDBJ whole genome shotgun (WGS) entry which is preliminary data.</text>
</comment>
<dbReference type="PANTHER" id="PTHR47554">
    <property type="entry name" value="SORTING NEXIN MVP1"/>
    <property type="match status" value="1"/>
</dbReference>
<dbReference type="GO" id="GO:0032266">
    <property type="term" value="F:phosphatidylinositol-3-phosphate binding"/>
    <property type="evidence" value="ECO:0007669"/>
    <property type="project" value="TreeGrafter"/>
</dbReference>
<dbReference type="AlphaFoldDB" id="A0A1R1XUX9"/>
<dbReference type="GO" id="GO:0005829">
    <property type="term" value="C:cytosol"/>
    <property type="evidence" value="ECO:0007669"/>
    <property type="project" value="GOC"/>
</dbReference>
<dbReference type="PANTHER" id="PTHR47554:SF1">
    <property type="entry name" value="SORTING NEXIN MVP1"/>
    <property type="match status" value="1"/>
</dbReference>
<proteinExistence type="predicted"/>